<dbReference type="SUPFAM" id="SSF48403">
    <property type="entry name" value="Ankyrin repeat"/>
    <property type="match status" value="1"/>
</dbReference>
<dbReference type="GO" id="GO:0005829">
    <property type="term" value="C:cytosol"/>
    <property type="evidence" value="ECO:0007669"/>
    <property type="project" value="TreeGrafter"/>
</dbReference>
<evidence type="ECO:0008006" key="5">
    <source>
        <dbReference type="Google" id="ProtNLM"/>
    </source>
</evidence>
<feature type="repeat" description="ANK" evidence="3">
    <location>
        <begin position="21"/>
        <end position="53"/>
    </location>
</feature>
<dbReference type="InterPro" id="IPR002110">
    <property type="entry name" value="Ankyrin_rpt"/>
</dbReference>
<keyword evidence="1" id="KW-0677">Repeat</keyword>
<dbReference type="PROSITE" id="PS50088">
    <property type="entry name" value="ANK_REPEAT"/>
    <property type="match status" value="3"/>
</dbReference>
<dbReference type="GO" id="GO:0071356">
    <property type="term" value="P:cellular response to tumor necrosis factor"/>
    <property type="evidence" value="ECO:0007669"/>
    <property type="project" value="TreeGrafter"/>
</dbReference>
<evidence type="ECO:0000313" key="4">
    <source>
        <dbReference type="EMBL" id="CAD9671705.1"/>
    </source>
</evidence>
<dbReference type="PROSITE" id="PS50297">
    <property type="entry name" value="ANK_REP_REGION"/>
    <property type="match status" value="2"/>
</dbReference>
<dbReference type="Pfam" id="PF00023">
    <property type="entry name" value="Ank"/>
    <property type="match status" value="1"/>
</dbReference>
<dbReference type="InterPro" id="IPR036770">
    <property type="entry name" value="Ankyrin_rpt-contain_sf"/>
</dbReference>
<feature type="repeat" description="ANK" evidence="3">
    <location>
        <begin position="88"/>
        <end position="120"/>
    </location>
</feature>
<keyword evidence="2 3" id="KW-0040">ANK repeat</keyword>
<evidence type="ECO:0000256" key="3">
    <source>
        <dbReference type="PROSITE-ProRule" id="PRU00023"/>
    </source>
</evidence>
<dbReference type="Gene3D" id="1.25.40.20">
    <property type="entry name" value="Ankyrin repeat-containing domain"/>
    <property type="match status" value="1"/>
</dbReference>
<dbReference type="PANTHER" id="PTHR46680:SF3">
    <property type="entry name" value="NF-KAPPA-B INHIBITOR CACTUS"/>
    <property type="match status" value="1"/>
</dbReference>
<dbReference type="InterPro" id="IPR051070">
    <property type="entry name" value="NF-kappa-B_inhibitor"/>
</dbReference>
<dbReference type="GO" id="GO:0051059">
    <property type="term" value="F:NF-kappaB binding"/>
    <property type="evidence" value="ECO:0007669"/>
    <property type="project" value="TreeGrafter"/>
</dbReference>
<name>A0A7S2W7I1_9STRA</name>
<evidence type="ECO:0000256" key="2">
    <source>
        <dbReference type="ARBA" id="ARBA00023043"/>
    </source>
</evidence>
<gene>
    <name evidence="4" type="ORF">QSP1433_LOCUS3662</name>
</gene>
<organism evidence="4">
    <name type="scientific">Mucochytrium quahogii</name>
    <dbReference type="NCBI Taxonomy" id="96639"/>
    <lineage>
        <taxon>Eukaryota</taxon>
        <taxon>Sar</taxon>
        <taxon>Stramenopiles</taxon>
        <taxon>Bigyra</taxon>
        <taxon>Labyrinthulomycetes</taxon>
        <taxon>Thraustochytrida</taxon>
        <taxon>Thraustochytriidae</taxon>
        <taxon>Mucochytrium</taxon>
    </lineage>
</organism>
<sequence>MTMARHIMLRGAELDCVERDSGYSPLIYAVVANQSKVAQLLVDSGCNLELEDKKHKRRALAWACARGSCFIVDMLVRAGADVEARDEQGMTPLLLACKHGNISCVRRMLEAGGDWETRDYHCAWNALEHAYSNAYIGVCRLLYLVGARVSEAKACILNSIKWNSLELLELLLHDLRGHHEAPIILGYGLKCYADMLGRAHLDTSEALEECCQVLREFSPNLALSRTACDKAYDVIGRCMILRKETTEFYLEPPPSARDWEVEEQYMFVLYESGDYDKHALWRLYSKETSGLTEEETETKYQCPLEETKRDELCTACHDPLALSDGFHQPTIALLGCLLNQQATLSGGCISREQFFTSYWTCQLFSQVRNAATWLATMTTSVDDIIPICKEQAARLETWHSLGFLGTDLGIRCLSQAIVYWSLIVSDLEATVVDISLILREAQALWHDHETSRRLFRICNPQVSKRVPVGMLRLLFDDELALGHNSKLLNGNMLRKLCKRSSLGYLECPLTQDDDEEITQTVFTDLCKESGILWRRDLDENVISQTSSKISSDEQIHEELAMFVRAIPEVNPILTSPEQYRARRSTLTKFLKRKSSVCLE</sequence>
<proteinExistence type="predicted"/>
<evidence type="ECO:0000256" key="1">
    <source>
        <dbReference type="ARBA" id="ARBA00022737"/>
    </source>
</evidence>
<accession>A0A7S2W7I1</accession>
<dbReference type="EMBL" id="HBHK01006111">
    <property type="protein sequence ID" value="CAD9671705.1"/>
    <property type="molecule type" value="Transcribed_RNA"/>
</dbReference>
<feature type="repeat" description="ANK" evidence="3">
    <location>
        <begin position="55"/>
        <end position="87"/>
    </location>
</feature>
<dbReference type="PANTHER" id="PTHR46680">
    <property type="entry name" value="NF-KAPPA-B INHIBITOR ALPHA"/>
    <property type="match status" value="1"/>
</dbReference>
<dbReference type="Pfam" id="PF12796">
    <property type="entry name" value="Ank_2"/>
    <property type="match status" value="1"/>
</dbReference>
<dbReference type="SMART" id="SM00248">
    <property type="entry name" value="ANK"/>
    <property type="match status" value="4"/>
</dbReference>
<protein>
    <recommendedName>
        <fullName evidence="5">Ankyrin repeat protein</fullName>
    </recommendedName>
</protein>
<dbReference type="AlphaFoldDB" id="A0A7S2W7I1"/>
<reference evidence="4" key="1">
    <citation type="submission" date="2021-01" db="EMBL/GenBank/DDBJ databases">
        <authorList>
            <person name="Corre E."/>
            <person name="Pelletier E."/>
            <person name="Niang G."/>
            <person name="Scheremetjew M."/>
            <person name="Finn R."/>
            <person name="Kale V."/>
            <person name="Holt S."/>
            <person name="Cochrane G."/>
            <person name="Meng A."/>
            <person name="Brown T."/>
            <person name="Cohen L."/>
        </authorList>
    </citation>
    <scope>NUCLEOTIDE SEQUENCE</scope>
    <source>
        <strain evidence="4">NY070348D</strain>
    </source>
</reference>